<keyword evidence="6 10" id="KW-0227">DNA damage</keyword>
<dbReference type="GO" id="GO:0042276">
    <property type="term" value="P:error-prone translesion synthesis"/>
    <property type="evidence" value="ECO:0007669"/>
    <property type="project" value="TreeGrafter"/>
</dbReference>
<feature type="binding site" evidence="10">
    <location>
        <position position="137"/>
    </location>
    <ligand>
        <name>Mg(2+)</name>
        <dbReference type="ChEBI" id="CHEBI:18420"/>
    </ligand>
</feature>
<dbReference type="InterPro" id="IPR043128">
    <property type="entry name" value="Rev_trsase/Diguanyl_cyclase"/>
</dbReference>
<feature type="binding site" evidence="10">
    <location>
        <position position="41"/>
    </location>
    <ligand>
        <name>Mg(2+)</name>
        <dbReference type="ChEBI" id="CHEBI:18420"/>
    </ligand>
</feature>
<evidence type="ECO:0000256" key="10">
    <source>
        <dbReference type="HAMAP-Rule" id="MF_01113"/>
    </source>
</evidence>
<dbReference type="GO" id="GO:0000287">
    <property type="term" value="F:magnesium ion binding"/>
    <property type="evidence" value="ECO:0007669"/>
    <property type="project" value="UniProtKB-UniRule"/>
</dbReference>
<evidence type="ECO:0000313" key="13">
    <source>
        <dbReference type="Proteomes" id="UP000297014"/>
    </source>
</evidence>
<dbReference type="InterPro" id="IPR036775">
    <property type="entry name" value="DNA_pol_Y-fam_lit_finger_sf"/>
</dbReference>
<feature type="active site" evidence="10">
    <location>
        <position position="138"/>
    </location>
</feature>
<dbReference type="InterPro" id="IPR024728">
    <property type="entry name" value="PolY_HhH_motif"/>
</dbReference>
<gene>
    <name evidence="10" type="primary">dinB</name>
    <name evidence="12" type="ORF">AJ85_12065</name>
</gene>
<evidence type="ECO:0000256" key="4">
    <source>
        <dbReference type="ARBA" id="ARBA00022695"/>
    </source>
</evidence>
<dbReference type="NCBIfam" id="NF002677">
    <property type="entry name" value="PRK02406.1"/>
    <property type="match status" value="1"/>
</dbReference>
<comment type="similarity">
    <text evidence="1 10">Belongs to the DNA polymerase type-Y family.</text>
</comment>
<dbReference type="Pfam" id="PF00817">
    <property type="entry name" value="IMS"/>
    <property type="match status" value="1"/>
</dbReference>
<comment type="caution">
    <text evidence="12">The sequence shown here is derived from an EMBL/GenBank/DDBJ whole genome shotgun (WGS) entry which is preliminary data.</text>
</comment>
<dbReference type="Pfam" id="PF11799">
    <property type="entry name" value="IMS_C"/>
    <property type="match status" value="1"/>
</dbReference>
<name>A0A4S4JY70_ALKAL</name>
<comment type="function">
    <text evidence="10">Poorly processive, error-prone DNA polymerase involved in untargeted mutagenesis. Copies undamaged DNA at stalled replication forks, which arise in vivo from mismatched or misaligned primer ends. These misaligned primers can be extended by PolIV. Exhibits no 3'-5' exonuclease (proofreading) activity. May be involved in translesional synthesis, in conjunction with the beta clamp from PolIII.</text>
</comment>
<dbReference type="Pfam" id="PF11798">
    <property type="entry name" value="IMS_HHH"/>
    <property type="match status" value="1"/>
</dbReference>
<accession>A0A4S4JY70</accession>
<protein>
    <recommendedName>
        <fullName evidence="10">DNA polymerase IV</fullName>
        <shortName evidence="10">Pol IV</shortName>
        <ecNumber evidence="10">2.7.7.7</ecNumber>
    </recommendedName>
</protein>
<dbReference type="PANTHER" id="PTHR11076:SF33">
    <property type="entry name" value="DNA POLYMERASE KAPPA"/>
    <property type="match status" value="1"/>
</dbReference>
<evidence type="ECO:0000256" key="2">
    <source>
        <dbReference type="ARBA" id="ARBA00022457"/>
    </source>
</evidence>
<organism evidence="12 13">
    <name type="scientific">Alkalihalobacillus alcalophilus ATCC 27647 = CGMCC 1.3604</name>
    <dbReference type="NCBI Taxonomy" id="1218173"/>
    <lineage>
        <taxon>Bacteria</taxon>
        <taxon>Bacillati</taxon>
        <taxon>Bacillota</taxon>
        <taxon>Bacilli</taxon>
        <taxon>Bacillales</taxon>
        <taxon>Bacillaceae</taxon>
        <taxon>Alkalihalobacillus</taxon>
    </lineage>
</organism>
<keyword evidence="10" id="KW-0235">DNA replication</keyword>
<dbReference type="Gene3D" id="1.10.150.20">
    <property type="entry name" value="5' to 3' exonuclease, C-terminal subdomain"/>
    <property type="match status" value="1"/>
</dbReference>
<dbReference type="InterPro" id="IPR001126">
    <property type="entry name" value="UmuC"/>
</dbReference>
<dbReference type="Gene3D" id="3.40.1170.60">
    <property type="match status" value="1"/>
</dbReference>
<sequence length="443" mass="51252">MIWKHESNELLFYLNKNKLSYKMKLKGGGDLSKSRVIFHIDMNSFYASVEMAYNPKLKGKPIAIAGNVEKRKGIIVTSSYEARAKGVKTTMPVWQAMKLCPNLMLIPPNFSRYKAASQALFDLLKGYTPLVEPVSIDEGYVDATFYLKEGHPVQLAKEIQQRLLDEMDLPCSIGIAPNKFLAKMASDMQKPKGLTILRKRDLKDKLWPLDIREMHGIGKRTVEKWKKLHIMTIGDLANADKKLLEQHFGVNGLRLHERANGNDLREVDPDSIYEFKSIGHSSTLSSDTINEVKIRNELKRLAGLVERRLKRKKVCAYGIQIMVRYANWKTITKSHKVENPIQDEQDLYKESLYLFNIAWKGDYIRLLGISTYDLIEQEHAYKQLDLFNYKEDEKKYKLLETVGQLKEKYGHTIFPQANAQKVEINEQNETLRTSFQRDFLDEQ</sequence>
<comment type="cofactor">
    <cofactor evidence="10">
        <name>Mg(2+)</name>
        <dbReference type="ChEBI" id="CHEBI:18420"/>
    </cofactor>
    <text evidence="10">Binds 2 magnesium ions per subunit.</text>
</comment>
<keyword evidence="4 10" id="KW-0548">Nucleotidyltransferase</keyword>
<dbReference type="Gene3D" id="3.30.1490.100">
    <property type="entry name" value="DNA polymerase, Y-family, little finger domain"/>
    <property type="match status" value="1"/>
</dbReference>
<evidence type="ECO:0000259" key="11">
    <source>
        <dbReference type="PROSITE" id="PS50173"/>
    </source>
</evidence>
<keyword evidence="7 10" id="KW-0460">Magnesium</keyword>
<dbReference type="NCBIfam" id="NF002492">
    <property type="entry name" value="PRK01810.1"/>
    <property type="match status" value="1"/>
</dbReference>
<keyword evidence="9 10" id="KW-0234">DNA repair</keyword>
<comment type="subunit">
    <text evidence="10">Monomer.</text>
</comment>
<dbReference type="EC" id="2.7.7.7" evidence="10"/>
<evidence type="ECO:0000256" key="1">
    <source>
        <dbReference type="ARBA" id="ARBA00010945"/>
    </source>
</evidence>
<evidence type="ECO:0000256" key="5">
    <source>
        <dbReference type="ARBA" id="ARBA00022723"/>
    </source>
</evidence>
<evidence type="ECO:0000313" key="12">
    <source>
        <dbReference type="EMBL" id="THG90215.1"/>
    </source>
</evidence>
<dbReference type="GO" id="GO:0006261">
    <property type="term" value="P:DNA-templated DNA replication"/>
    <property type="evidence" value="ECO:0007669"/>
    <property type="project" value="UniProtKB-UniRule"/>
</dbReference>
<dbReference type="GO" id="GO:0006281">
    <property type="term" value="P:DNA repair"/>
    <property type="evidence" value="ECO:0007669"/>
    <property type="project" value="UniProtKB-UniRule"/>
</dbReference>
<dbReference type="PROSITE" id="PS50173">
    <property type="entry name" value="UMUC"/>
    <property type="match status" value="1"/>
</dbReference>
<dbReference type="GO" id="GO:0003887">
    <property type="term" value="F:DNA-directed DNA polymerase activity"/>
    <property type="evidence" value="ECO:0007669"/>
    <property type="project" value="UniProtKB-UniRule"/>
</dbReference>
<evidence type="ECO:0000256" key="7">
    <source>
        <dbReference type="ARBA" id="ARBA00022842"/>
    </source>
</evidence>
<feature type="domain" description="UmuC" evidence="11">
    <location>
        <begin position="37"/>
        <end position="218"/>
    </location>
</feature>
<dbReference type="PANTHER" id="PTHR11076">
    <property type="entry name" value="DNA REPAIR POLYMERASE UMUC / TRANSFERASE FAMILY MEMBER"/>
    <property type="match status" value="1"/>
</dbReference>
<keyword evidence="5 10" id="KW-0479">Metal-binding</keyword>
<dbReference type="InterPro" id="IPR043502">
    <property type="entry name" value="DNA/RNA_pol_sf"/>
</dbReference>
<dbReference type="Proteomes" id="UP000297014">
    <property type="component" value="Unassembled WGS sequence"/>
</dbReference>
<comment type="catalytic activity">
    <reaction evidence="10">
        <text>DNA(n) + a 2'-deoxyribonucleoside 5'-triphosphate = DNA(n+1) + diphosphate</text>
        <dbReference type="Rhea" id="RHEA:22508"/>
        <dbReference type="Rhea" id="RHEA-COMP:17339"/>
        <dbReference type="Rhea" id="RHEA-COMP:17340"/>
        <dbReference type="ChEBI" id="CHEBI:33019"/>
        <dbReference type="ChEBI" id="CHEBI:61560"/>
        <dbReference type="ChEBI" id="CHEBI:173112"/>
        <dbReference type="EC" id="2.7.7.7"/>
    </reaction>
</comment>
<dbReference type="FunFam" id="3.40.1170.60:FF:000003">
    <property type="entry name" value="DNA polymerase eta"/>
    <property type="match status" value="1"/>
</dbReference>
<comment type="subcellular location">
    <subcellularLocation>
        <location evidence="10">Cytoplasm</location>
    </subcellularLocation>
</comment>
<evidence type="ECO:0000256" key="3">
    <source>
        <dbReference type="ARBA" id="ARBA00022679"/>
    </source>
</evidence>
<dbReference type="InterPro" id="IPR017961">
    <property type="entry name" value="DNA_pol_Y-fam_little_finger"/>
</dbReference>
<keyword evidence="8 10" id="KW-0239">DNA-directed DNA polymerase</keyword>
<dbReference type="GO" id="GO:0005829">
    <property type="term" value="C:cytosol"/>
    <property type="evidence" value="ECO:0007669"/>
    <property type="project" value="TreeGrafter"/>
</dbReference>
<dbReference type="Gene3D" id="3.30.70.270">
    <property type="match status" value="1"/>
</dbReference>
<feature type="site" description="Substrate discrimination" evidence="10">
    <location>
        <position position="46"/>
    </location>
</feature>
<keyword evidence="3 10" id="KW-0808">Transferase</keyword>
<dbReference type="InterPro" id="IPR022880">
    <property type="entry name" value="DNApol_IV"/>
</dbReference>
<dbReference type="AlphaFoldDB" id="A0A4S4JY70"/>
<dbReference type="CDD" id="cd03586">
    <property type="entry name" value="PolY_Pol_IV_kappa"/>
    <property type="match status" value="1"/>
</dbReference>
<dbReference type="EMBL" id="JALP01000166">
    <property type="protein sequence ID" value="THG90215.1"/>
    <property type="molecule type" value="Genomic_DNA"/>
</dbReference>
<dbReference type="GO" id="GO:0009432">
    <property type="term" value="P:SOS response"/>
    <property type="evidence" value="ECO:0007669"/>
    <property type="project" value="TreeGrafter"/>
</dbReference>
<evidence type="ECO:0000256" key="9">
    <source>
        <dbReference type="ARBA" id="ARBA00023204"/>
    </source>
</evidence>
<dbReference type="HAMAP" id="MF_01113">
    <property type="entry name" value="DNApol_IV"/>
    <property type="match status" value="1"/>
</dbReference>
<dbReference type="InterPro" id="IPR050116">
    <property type="entry name" value="DNA_polymerase-Y"/>
</dbReference>
<keyword evidence="10" id="KW-0963">Cytoplasm</keyword>
<proteinExistence type="inferred from homology"/>
<reference evidence="12 13" key="1">
    <citation type="submission" date="2014-01" db="EMBL/GenBank/DDBJ databases">
        <title>Draft genome sequencing of Bacillus alcalophilus CGMCC 1.3604.</title>
        <authorList>
            <person name="Yang J."/>
            <person name="Diao L."/>
            <person name="Yang S."/>
        </authorList>
    </citation>
    <scope>NUCLEOTIDE SEQUENCE [LARGE SCALE GENOMIC DNA]</scope>
    <source>
        <strain evidence="12 13">CGMCC 1.3604</strain>
    </source>
</reference>
<keyword evidence="2 10" id="KW-0515">Mutator protein</keyword>
<evidence type="ECO:0000256" key="8">
    <source>
        <dbReference type="ARBA" id="ARBA00022932"/>
    </source>
</evidence>
<dbReference type="GO" id="GO:0003684">
    <property type="term" value="F:damaged DNA binding"/>
    <property type="evidence" value="ECO:0007669"/>
    <property type="project" value="InterPro"/>
</dbReference>
<dbReference type="SUPFAM" id="SSF56672">
    <property type="entry name" value="DNA/RNA polymerases"/>
    <property type="match status" value="1"/>
</dbReference>
<evidence type="ECO:0000256" key="6">
    <source>
        <dbReference type="ARBA" id="ARBA00022763"/>
    </source>
</evidence>
<keyword evidence="10" id="KW-0238">DNA-binding</keyword>
<dbReference type="SUPFAM" id="SSF100879">
    <property type="entry name" value="Lesion bypass DNA polymerase (Y-family), little finger domain"/>
    <property type="match status" value="1"/>
</dbReference>